<dbReference type="Gene3D" id="4.10.280.10">
    <property type="entry name" value="Helix-loop-helix DNA-binding domain"/>
    <property type="match status" value="1"/>
</dbReference>
<keyword evidence="4" id="KW-0804">Transcription</keyword>
<dbReference type="GO" id="GO:0005634">
    <property type="term" value="C:nucleus"/>
    <property type="evidence" value="ECO:0007669"/>
    <property type="project" value="UniProtKB-SubCell"/>
</dbReference>
<reference evidence="8 9" key="1">
    <citation type="journal article" date="2014" name="PLoS Genet.">
        <title>Analysis of the Phlebiopsis gigantea genome, transcriptome and secretome provides insight into its pioneer colonization strategies of wood.</title>
        <authorList>
            <person name="Hori C."/>
            <person name="Ishida T."/>
            <person name="Igarashi K."/>
            <person name="Samejima M."/>
            <person name="Suzuki H."/>
            <person name="Master E."/>
            <person name="Ferreira P."/>
            <person name="Ruiz-Duenas F.J."/>
            <person name="Held B."/>
            <person name="Canessa P."/>
            <person name="Larrondo L.F."/>
            <person name="Schmoll M."/>
            <person name="Druzhinina I.S."/>
            <person name="Kubicek C.P."/>
            <person name="Gaskell J.A."/>
            <person name="Kersten P."/>
            <person name="St John F."/>
            <person name="Glasner J."/>
            <person name="Sabat G."/>
            <person name="Splinter BonDurant S."/>
            <person name="Syed K."/>
            <person name="Yadav J."/>
            <person name="Mgbeahuruike A.C."/>
            <person name="Kovalchuk A."/>
            <person name="Asiegbu F.O."/>
            <person name="Lackner G."/>
            <person name="Hoffmeister D."/>
            <person name="Rencoret J."/>
            <person name="Gutierrez A."/>
            <person name="Sun H."/>
            <person name="Lindquist E."/>
            <person name="Barry K."/>
            <person name="Riley R."/>
            <person name="Grigoriev I.V."/>
            <person name="Henrissat B."/>
            <person name="Kues U."/>
            <person name="Berka R.M."/>
            <person name="Martinez A.T."/>
            <person name="Covert S.F."/>
            <person name="Blanchette R.A."/>
            <person name="Cullen D."/>
        </authorList>
    </citation>
    <scope>NUCLEOTIDE SEQUENCE [LARGE SCALE GENOMIC DNA]</scope>
    <source>
        <strain evidence="8 9">11061_1 CR5-6</strain>
    </source>
</reference>
<dbReference type="AlphaFoldDB" id="A0A0C3P0C5"/>
<dbReference type="GO" id="GO:0046983">
    <property type="term" value="F:protein dimerization activity"/>
    <property type="evidence" value="ECO:0007669"/>
    <property type="project" value="InterPro"/>
</dbReference>
<evidence type="ECO:0000256" key="3">
    <source>
        <dbReference type="ARBA" id="ARBA00023125"/>
    </source>
</evidence>
<evidence type="ECO:0000256" key="6">
    <source>
        <dbReference type="SAM" id="MobiDB-lite"/>
    </source>
</evidence>
<evidence type="ECO:0000256" key="1">
    <source>
        <dbReference type="ARBA" id="ARBA00004123"/>
    </source>
</evidence>
<gene>
    <name evidence="8" type="ORF">PHLGIDRAFT_114860</name>
</gene>
<dbReference type="STRING" id="745531.A0A0C3P0C5"/>
<keyword evidence="5" id="KW-0539">Nucleus</keyword>
<dbReference type="InterPro" id="IPR052207">
    <property type="entry name" value="Max-like/E-box_TFs"/>
</dbReference>
<feature type="region of interest" description="Disordered" evidence="6">
    <location>
        <begin position="36"/>
        <end position="71"/>
    </location>
</feature>
<dbReference type="OrthoDB" id="5778525at2759"/>
<comment type="subcellular location">
    <subcellularLocation>
        <location evidence="1">Nucleus</location>
    </subcellularLocation>
</comment>
<keyword evidence="9" id="KW-1185">Reference proteome</keyword>
<dbReference type="SUPFAM" id="SSF47459">
    <property type="entry name" value="HLH, helix-loop-helix DNA-binding domain"/>
    <property type="match status" value="1"/>
</dbReference>
<accession>A0A0C3P0C5</accession>
<name>A0A0C3P0C5_PHLG1</name>
<feature type="domain" description="BHLH" evidence="7">
    <location>
        <begin position="1"/>
        <end position="84"/>
    </location>
</feature>
<dbReference type="PANTHER" id="PTHR15741">
    <property type="entry name" value="BASIC HELIX-LOOP-HELIX ZIP TRANSCRIPTION FACTOR"/>
    <property type="match status" value="1"/>
</dbReference>
<dbReference type="Pfam" id="PF00010">
    <property type="entry name" value="HLH"/>
    <property type="match status" value="1"/>
</dbReference>
<dbReference type="EMBL" id="KN840448">
    <property type="protein sequence ID" value="KIP11204.1"/>
    <property type="molecule type" value="Genomic_DNA"/>
</dbReference>
<evidence type="ECO:0000256" key="5">
    <source>
        <dbReference type="ARBA" id="ARBA00023242"/>
    </source>
</evidence>
<dbReference type="InterPro" id="IPR011598">
    <property type="entry name" value="bHLH_dom"/>
</dbReference>
<dbReference type="GO" id="GO:0000978">
    <property type="term" value="F:RNA polymerase II cis-regulatory region sequence-specific DNA binding"/>
    <property type="evidence" value="ECO:0007669"/>
    <property type="project" value="TreeGrafter"/>
</dbReference>
<dbReference type="GO" id="GO:0000981">
    <property type="term" value="F:DNA-binding transcription factor activity, RNA polymerase II-specific"/>
    <property type="evidence" value="ECO:0007669"/>
    <property type="project" value="TreeGrafter"/>
</dbReference>
<feature type="compositionally biased region" description="Basic and acidic residues" evidence="6">
    <location>
        <begin position="36"/>
        <end position="48"/>
    </location>
</feature>
<feature type="compositionally biased region" description="Basic and acidic residues" evidence="6">
    <location>
        <begin position="55"/>
        <end position="67"/>
    </location>
</feature>
<organism evidence="8 9">
    <name type="scientific">Phlebiopsis gigantea (strain 11061_1 CR5-6)</name>
    <name type="common">White-rot fungus</name>
    <name type="synonym">Peniophora gigantea</name>
    <dbReference type="NCBI Taxonomy" id="745531"/>
    <lineage>
        <taxon>Eukaryota</taxon>
        <taxon>Fungi</taxon>
        <taxon>Dikarya</taxon>
        <taxon>Basidiomycota</taxon>
        <taxon>Agaricomycotina</taxon>
        <taxon>Agaricomycetes</taxon>
        <taxon>Polyporales</taxon>
        <taxon>Phanerochaetaceae</taxon>
        <taxon>Phlebiopsis</taxon>
    </lineage>
</organism>
<dbReference type="PROSITE" id="PS50888">
    <property type="entry name" value="BHLH"/>
    <property type="match status" value="1"/>
</dbReference>
<dbReference type="HOGENOM" id="CLU_1571054_0_0_1"/>
<evidence type="ECO:0000256" key="2">
    <source>
        <dbReference type="ARBA" id="ARBA00023015"/>
    </source>
</evidence>
<keyword evidence="3" id="KW-0238">DNA-binding</keyword>
<evidence type="ECO:0000256" key="4">
    <source>
        <dbReference type="ARBA" id="ARBA00023163"/>
    </source>
</evidence>
<dbReference type="PANTHER" id="PTHR15741:SF27">
    <property type="entry name" value="TRANSCRIPTION FACTOR AP-4"/>
    <property type="match status" value="1"/>
</dbReference>
<evidence type="ECO:0000313" key="9">
    <source>
        <dbReference type="Proteomes" id="UP000053257"/>
    </source>
</evidence>
<proteinExistence type="predicted"/>
<dbReference type="Proteomes" id="UP000053257">
    <property type="component" value="Unassembled WGS sequence"/>
</dbReference>
<dbReference type="InterPro" id="IPR036638">
    <property type="entry name" value="HLH_DNA-bd_sf"/>
</dbReference>
<sequence>KRANHIQSEQKRRANIRKGYEALCEAVPALRDAIRAEEETARVGDDKPKRKKKSKAEEDRQDGRAGPKSENVVLQKTIDHVQALLAERAALALRLHRARATLPRGHPALAYPSHLLDDKGVLLWDREWTGGTGWGDVEDDAGDDE</sequence>
<keyword evidence="2" id="KW-0805">Transcription regulation</keyword>
<evidence type="ECO:0000313" key="8">
    <source>
        <dbReference type="EMBL" id="KIP11204.1"/>
    </source>
</evidence>
<evidence type="ECO:0000259" key="7">
    <source>
        <dbReference type="PROSITE" id="PS50888"/>
    </source>
</evidence>
<feature type="non-terminal residue" evidence="8">
    <location>
        <position position="1"/>
    </location>
</feature>
<protein>
    <recommendedName>
        <fullName evidence="7">BHLH domain-containing protein</fullName>
    </recommendedName>
</protein>